<comment type="caution">
    <text evidence="2">The sequence shown here is derived from an EMBL/GenBank/DDBJ whole genome shotgun (WGS) entry which is preliminary data.</text>
</comment>
<name>A0ABV5VRZ4_9BACL</name>
<organism evidence="2 3">
    <name type="scientific">Paenibacillus hodogayensis</name>
    <dbReference type="NCBI Taxonomy" id="279208"/>
    <lineage>
        <taxon>Bacteria</taxon>
        <taxon>Bacillati</taxon>
        <taxon>Bacillota</taxon>
        <taxon>Bacilli</taxon>
        <taxon>Bacillales</taxon>
        <taxon>Paenibacillaceae</taxon>
        <taxon>Paenibacillus</taxon>
    </lineage>
</organism>
<dbReference type="GO" id="GO:0008168">
    <property type="term" value="F:methyltransferase activity"/>
    <property type="evidence" value="ECO:0007669"/>
    <property type="project" value="UniProtKB-KW"/>
</dbReference>
<dbReference type="EMBL" id="JBHMAG010000004">
    <property type="protein sequence ID" value="MFB9751051.1"/>
    <property type="molecule type" value="Genomic_DNA"/>
</dbReference>
<accession>A0ABV5VRZ4</accession>
<dbReference type="PANTHER" id="PTHR43861:SF1">
    <property type="entry name" value="TRANS-ACONITATE 2-METHYLTRANSFERASE"/>
    <property type="match status" value="1"/>
</dbReference>
<keyword evidence="2" id="KW-0489">Methyltransferase</keyword>
<evidence type="ECO:0000256" key="1">
    <source>
        <dbReference type="SAM" id="Coils"/>
    </source>
</evidence>
<dbReference type="Proteomes" id="UP001589619">
    <property type="component" value="Unassembled WGS sequence"/>
</dbReference>
<dbReference type="Pfam" id="PF13489">
    <property type="entry name" value="Methyltransf_23"/>
    <property type="match status" value="1"/>
</dbReference>
<evidence type="ECO:0000313" key="2">
    <source>
        <dbReference type="EMBL" id="MFB9751051.1"/>
    </source>
</evidence>
<keyword evidence="3" id="KW-1185">Reference proteome</keyword>
<dbReference type="GO" id="GO:0032259">
    <property type="term" value="P:methylation"/>
    <property type="evidence" value="ECO:0007669"/>
    <property type="project" value="UniProtKB-KW"/>
</dbReference>
<dbReference type="RefSeq" id="WP_344905754.1">
    <property type="nucleotide sequence ID" value="NZ_BAAAYO010000002.1"/>
</dbReference>
<dbReference type="PANTHER" id="PTHR43861">
    <property type="entry name" value="TRANS-ACONITATE 2-METHYLTRANSFERASE-RELATED"/>
    <property type="match status" value="1"/>
</dbReference>
<dbReference type="Gene3D" id="3.40.50.150">
    <property type="entry name" value="Vaccinia Virus protein VP39"/>
    <property type="match status" value="1"/>
</dbReference>
<protein>
    <submittedName>
        <fullName evidence="2">Methyltransferase domain-containing protein</fullName>
    </submittedName>
</protein>
<feature type="coiled-coil region" evidence="1">
    <location>
        <begin position="125"/>
        <end position="202"/>
    </location>
</feature>
<sequence>MKIEFNDKEIDVKDLMRQIKANLSNRGYKKETFELPRESSYNFTDIEEHHYILNRIWGYSPDSPIFSHRRFIGKIIVFFKKVIRKMLRWYISPIVEKQIDFNANAVRMFNSMVDLMKQMENSRNKDSASINIKEMLQEVAAEREQNNQQTERYEILFERIDKLEEANEELTQKLQEANEELAQKLQEAHNEMTERMVSLQNQWAEQALDSDHRLDVLRMNTEQNDERIAHELRSSSDVLSSELRGIREQTNQWTSSARISAERLRRIERNVRKVSMLQSTSVLPTVEANDSESQEDSLDFDYFLFEEYYRGTREQIKEKQKHYLQYFNNGSKVLDLGCGRGEFTELLLEQGILVTSVDLNDDMVSFCQERGFPIIQSDILKYLRTMDDGSVDGIFLSHVIEHLGTGQLIELIKLSHQKLKPTGWFIAETPNPQTMSVFTQSFYMDPTHIKPVHPLTLKFICETAGFVKSEVNYMSPNDAYLQLPKLEANGLPIGNLDLFNETIEHWNRIIFGCQDYYIASQK</sequence>
<dbReference type="SUPFAM" id="SSF53335">
    <property type="entry name" value="S-adenosyl-L-methionine-dependent methyltransferases"/>
    <property type="match status" value="1"/>
</dbReference>
<proteinExistence type="predicted"/>
<keyword evidence="2" id="KW-0808">Transferase</keyword>
<dbReference type="InterPro" id="IPR029063">
    <property type="entry name" value="SAM-dependent_MTases_sf"/>
</dbReference>
<dbReference type="CDD" id="cd02440">
    <property type="entry name" value="AdoMet_MTases"/>
    <property type="match status" value="1"/>
</dbReference>
<keyword evidence="1" id="KW-0175">Coiled coil</keyword>
<gene>
    <name evidence="2" type="ORF">ACFFNY_05650</name>
</gene>
<evidence type="ECO:0000313" key="3">
    <source>
        <dbReference type="Proteomes" id="UP001589619"/>
    </source>
</evidence>
<reference evidence="2 3" key="1">
    <citation type="submission" date="2024-09" db="EMBL/GenBank/DDBJ databases">
        <authorList>
            <person name="Sun Q."/>
            <person name="Mori K."/>
        </authorList>
    </citation>
    <scope>NUCLEOTIDE SEQUENCE [LARGE SCALE GENOMIC DNA]</scope>
    <source>
        <strain evidence="2 3">JCM 12520</strain>
    </source>
</reference>